<dbReference type="InterPro" id="IPR003344">
    <property type="entry name" value="Big_1_dom"/>
</dbReference>
<keyword evidence="3" id="KW-0732">Signal</keyword>
<sequence>MLLMRLIKPAALFTLLALLFIGGCNGPSDDSGDNSGSTGEFALSLSYKTLVDGQCAEATSDLSFVSNASICAVAKLTQGGRNSSGGLISFGATFGTLTPATKLTDSSGIARVILSNPGLFLGAGILTAQFDTGAAENNILSASRNYEFTSTSMTPDEETPKISASIINGAVIVTQFKVDETVQLQAQFLDSSSQGIKGLKVIFTAGNASLLPNSALTGDYGIAQVNYTPSTSDLGAASLNVSLDYQEQNYQTNSLYEVLSADAIGGEGILKLGHFDSSNNFVSGVLGTSLTRVEGEVESQYIISAGGSFGITATLISQADDGTITRVQTPASISFSSDCVLGNNASLDTPVTTLSGQANSTFQNTSCSGNSRRNDQIVATTQSGNLTLTAKLAFILESQALASLSFESAEPKVIRIKDAGGTGNTESSLVTFKVTGSDGQPIAQQQVSFSLDTLVGGLSFSNGQGTTKDTASSFTNSEGLASVRVQSGTVPTPVRVLASATDSDTGETITSQSEQLTVNTGLPQQLGFSLSASALNPEADQFNGEKSTITAYASDSFGNPAPDDTSINFTAEGGQIVPNCSTVNGSCSVEWTSTSPRVPNHRITILAYALGHETFFDTNGNNIFDDADGIAVDACLNSSGAPIACSGNGMDIEAYMPNGFSDLGDAFRDDDETGQHSEGEKYFNTESSTSYLGPDGKFNGPQCEGNLCGIDQANQTYIRKALVMTMSGSHADFTLWQDGKLISDDSGKETDPIVSLTDIAPGQSSQFSVQFYDSAYQIMPADSQVTVTASSGELNFDAFAVLNTSRNGGTTTGFIITNDIDPASVGEAPKTSNISIYVTTPKQIKSSLGLSVTLTGT</sequence>
<evidence type="ECO:0000256" key="2">
    <source>
        <dbReference type="SAM" id="MobiDB-lite"/>
    </source>
</evidence>
<name>A9D982_9GAMM</name>
<comment type="similarity">
    <text evidence="1">Belongs to the intimin/invasin family.</text>
</comment>
<dbReference type="AlphaFoldDB" id="A9D982"/>
<evidence type="ECO:0000256" key="1">
    <source>
        <dbReference type="ARBA" id="ARBA00010116"/>
    </source>
</evidence>
<comment type="caution">
    <text evidence="5">The sequence shown here is derived from an EMBL/GenBank/DDBJ whole genome shotgun (WGS) entry which is preliminary data.</text>
</comment>
<keyword evidence="6" id="KW-1185">Reference proteome</keyword>
<reference evidence="5 6" key="1">
    <citation type="submission" date="2007-10" db="EMBL/GenBank/DDBJ databases">
        <authorList>
            <person name="Yayanos A."/>
            <person name="Ferriera S."/>
            <person name="Johnson J."/>
            <person name="Kravitz S."/>
            <person name="Halpern A."/>
            <person name="Remington K."/>
            <person name="Beeson K."/>
            <person name="Tran B."/>
            <person name="Rogers Y.-H."/>
            <person name="Friedman R."/>
            <person name="Venter J.C."/>
        </authorList>
    </citation>
    <scope>NUCLEOTIDE SEQUENCE [LARGE SCALE GENOMIC DNA]</scope>
    <source>
        <strain evidence="5 6">KT99</strain>
    </source>
</reference>
<feature type="signal peptide" evidence="3">
    <location>
        <begin position="1"/>
        <end position="26"/>
    </location>
</feature>
<dbReference type="Proteomes" id="UP000005839">
    <property type="component" value="Unassembled WGS sequence"/>
</dbReference>
<dbReference type="EMBL" id="ABIC01000016">
    <property type="protein sequence ID" value="EDQ00754.1"/>
    <property type="molecule type" value="Genomic_DNA"/>
</dbReference>
<dbReference type="InterPro" id="IPR008964">
    <property type="entry name" value="Invasin/intimin_cell_adhesion"/>
</dbReference>
<evidence type="ECO:0000256" key="3">
    <source>
        <dbReference type="SAM" id="SignalP"/>
    </source>
</evidence>
<dbReference type="Gene3D" id="2.60.40.10">
    <property type="entry name" value="Immunoglobulins"/>
    <property type="match status" value="3"/>
</dbReference>
<accession>A9D982</accession>
<dbReference type="STRING" id="314608.KT99_07833"/>
<dbReference type="PROSITE" id="PS51127">
    <property type="entry name" value="BIG1"/>
    <property type="match status" value="1"/>
</dbReference>
<evidence type="ECO:0000313" key="5">
    <source>
        <dbReference type="EMBL" id="EDQ00754.1"/>
    </source>
</evidence>
<dbReference type="InterPro" id="IPR013783">
    <property type="entry name" value="Ig-like_fold"/>
</dbReference>
<evidence type="ECO:0000259" key="4">
    <source>
        <dbReference type="PROSITE" id="PS51127"/>
    </source>
</evidence>
<organism evidence="5 6">
    <name type="scientific">Shewanella benthica KT99</name>
    <dbReference type="NCBI Taxonomy" id="314608"/>
    <lineage>
        <taxon>Bacteria</taxon>
        <taxon>Pseudomonadati</taxon>
        <taxon>Pseudomonadota</taxon>
        <taxon>Gammaproteobacteria</taxon>
        <taxon>Alteromonadales</taxon>
        <taxon>Shewanellaceae</taxon>
        <taxon>Shewanella</taxon>
    </lineage>
</organism>
<gene>
    <name evidence="5" type="ORF">KT99_07833</name>
</gene>
<feature type="domain" description="Big-1" evidence="4">
    <location>
        <begin position="163"/>
        <end position="258"/>
    </location>
</feature>
<protein>
    <recommendedName>
        <fullName evidence="4">Big-1 domain-containing protein</fullName>
    </recommendedName>
</protein>
<evidence type="ECO:0000313" key="6">
    <source>
        <dbReference type="Proteomes" id="UP000005839"/>
    </source>
</evidence>
<dbReference type="SUPFAM" id="SSF49373">
    <property type="entry name" value="Invasin/intimin cell-adhesion fragments"/>
    <property type="match status" value="3"/>
</dbReference>
<proteinExistence type="inferred from homology"/>
<dbReference type="PROSITE" id="PS51257">
    <property type="entry name" value="PROKAR_LIPOPROTEIN"/>
    <property type="match status" value="1"/>
</dbReference>
<feature type="region of interest" description="Disordered" evidence="2">
    <location>
        <begin position="669"/>
        <end position="688"/>
    </location>
</feature>
<feature type="compositionally biased region" description="Basic and acidic residues" evidence="2">
    <location>
        <begin position="673"/>
        <end position="683"/>
    </location>
</feature>
<feature type="chain" id="PRO_5002733829" description="Big-1 domain-containing protein" evidence="3">
    <location>
        <begin position="27"/>
        <end position="857"/>
    </location>
</feature>